<dbReference type="Pfam" id="PF04542">
    <property type="entry name" value="Sigma70_r2"/>
    <property type="match status" value="1"/>
</dbReference>
<evidence type="ECO:0000259" key="6">
    <source>
        <dbReference type="Pfam" id="PF08281"/>
    </source>
</evidence>
<dbReference type="InterPro" id="IPR013324">
    <property type="entry name" value="RNA_pol_sigma_r3/r4-like"/>
</dbReference>
<evidence type="ECO:0000256" key="1">
    <source>
        <dbReference type="ARBA" id="ARBA00010641"/>
    </source>
</evidence>
<accession>A0A1C4FKW9</accession>
<proteinExistence type="inferred from homology"/>
<dbReference type="GO" id="GO:0006352">
    <property type="term" value="P:DNA-templated transcription initiation"/>
    <property type="evidence" value="ECO:0007669"/>
    <property type="project" value="InterPro"/>
</dbReference>
<dbReference type="NCBIfam" id="TIGR02985">
    <property type="entry name" value="Sig70_bacteroi1"/>
    <property type="match status" value="1"/>
</dbReference>
<keyword evidence="8" id="KW-1185">Reference proteome</keyword>
<evidence type="ECO:0000256" key="3">
    <source>
        <dbReference type="ARBA" id="ARBA00023082"/>
    </source>
</evidence>
<dbReference type="AlphaFoldDB" id="A0A1C4FKW9"/>
<dbReference type="InterPro" id="IPR039425">
    <property type="entry name" value="RNA_pol_sigma-70-like"/>
</dbReference>
<dbReference type="InterPro" id="IPR036388">
    <property type="entry name" value="WH-like_DNA-bd_sf"/>
</dbReference>
<dbReference type="PANTHER" id="PTHR43133">
    <property type="entry name" value="RNA POLYMERASE ECF-TYPE SIGMA FACTO"/>
    <property type="match status" value="1"/>
</dbReference>
<reference evidence="7 8" key="1">
    <citation type="submission" date="2016-08" db="EMBL/GenBank/DDBJ databases">
        <authorList>
            <person name="Seilhamer J.J."/>
        </authorList>
    </citation>
    <scope>NUCLEOTIDE SEQUENCE [LARGE SCALE GENOMIC DNA]</scope>
    <source>
        <strain evidence="7 8">A37T2</strain>
    </source>
</reference>
<dbReference type="InterPro" id="IPR007627">
    <property type="entry name" value="RNA_pol_sigma70_r2"/>
</dbReference>
<dbReference type="InterPro" id="IPR014327">
    <property type="entry name" value="RNA_pol_sigma70_bacteroid"/>
</dbReference>
<dbReference type="InterPro" id="IPR013325">
    <property type="entry name" value="RNA_pol_sigma_r2"/>
</dbReference>
<gene>
    <name evidence="7" type="ORF">GA0116948_11540</name>
</gene>
<feature type="domain" description="RNA polymerase sigma-70 region 2" evidence="5">
    <location>
        <begin position="22"/>
        <end position="89"/>
    </location>
</feature>
<dbReference type="Gene3D" id="1.10.10.10">
    <property type="entry name" value="Winged helix-like DNA-binding domain superfamily/Winged helix DNA-binding domain"/>
    <property type="match status" value="1"/>
</dbReference>
<dbReference type="GO" id="GO:0016987">
    <property type="term" value="F:sigma factor activity"/>
    <property type="evidence" value="ECO:0007669"/>
    <property type="project" value="UniProtKB-KW"/>
</dbReference>
<dbReference type="InterPro" id="IPR014284">
    <property type="entry name" value="RNA_pol_sigma-70_dom"/>
</dbReference>
<keyword evidence="3" id="KW-0731">Sigma factor</keyword>
<dbReference type="Proteomes" id="UP000242818">
    <property type="component" value="Unassembled WGS sequence"/>
</dbReference>
<dbReference type="EMBL" id="FMAR01000015">
    <property type="protein sequence ID" value="SCC56610.1"/>
    <property type="molecule type" value="Genomic_DNA"/>
</dbReference>
<evidence type="ECO:0000313" key="7">
    <source>
        <dbReference type="EMBL" id="SCC56610.1"/>
    </source>
</evidence>
<sequence>MNDEQAIGQRLSAGDTAAFKALYDIYFDRLAAFVFKLCKLESVTEDIVQEVFLKVWLRREGLAQVLNLESYIFSMAHNRVMDYLRTLNRETRLREHIARQETLSDKPEAPLHLKELQHLINIALAELSPQKQQVFRLSKQQGLSHDEIAAEMGLAKSTVKNHLSETLRHLYRFMGPHTGPEVLLLLFVLRHPH</sequence>
<dbReference type="Pfam" id="PF08281">
    <property type="entry name" value="Sigma70_r4_2"/>
    <property type="match status" value="1"/>
</dbReference>
<evidence type="ECO:0000313" key="8">
    <source>
        <dbReference type="Proteomes" id="UP000242818"/>
    </source>
</evidence>
<dbReference type="RefSeq" id="WP_089714534.1">
    <property type="nucleotide sequence ID" value="NZ_FMAR01000015.1"/>
</dbReference>
<dbReference type="SUPFAM" id="SSF88946">
    <property type="entry name" value="Sigma2 domain of RNA polymerase sigma factors"/>
    <property type="match status" value="1"/>
</dbReference>
<name>A0A1C4FKW9_9BACT</name>
<keyword evidence="2" id="KW-0805">Transcription regulation</keyword>
<dbReference type="STRING" id="1335309.GA0116948_11540"/>
<dbReference type="OrthoDB" id="799938at2"/>
<evidence type="ECO:0000256" key="4">
    <source>
        <dbReference type="ARBA" id="ARBA00023163"/>
    </source>
</evidence>
<evidence type="ECO:0000259" key="5">
    <source>
        <dbReference type="Pfam" id="PF04542"/>
    </source>
</evidence>
<dbReference type="InterPro" id="IPR013249">
    <property type="entry name" value="RNA_pol_sigma70_r4_t2"/>
</dbReference>
<keyword evidence="4" id="KW-0804">Transcription</keyword>
<dbReference type="Gene3D" id="1.10.1740.10">
    <property type="match status" value="1"/>
</dbReference>
<dbReference type="GO" id="GO:0003677">
    <property type="term" value="F:DNA binding"/>
    <property type="evidence" value="ECO:0007669"/>
    <property type="project" value="InterPro"/>
</dbReference>
<dbReference type="PANTHER" id="PTHR43133:SF46">
    <property type="entry name" value="RNA POLYMERASE SIGMA-70 FACTOR ECF SUBFAMILY"/>
    <property type="match status" value="1"/>
</dbReference>
<dbReference type="NCBIfam" id="TIGR02937">
    <property type="entry name" value="sigma70-ECF"/>
    <property type="match status" value="1"/>
</dbReference>
<protein>
    <submittedName>
        <fullName evidence="7">RNA polymerase sigma-70 factor, ECF subfamily</fullName>
    </submittedName>
</protein>
<organism evidence="7 8">
    <name type="scientific">Chitinophaga costaii</name>
    <dbReference type="NCBI Taxonomy" id="1335309"/>
    <lineage>
        <taxon>Bacteria</taxon>
        <taxon>Pseudomonadati</taxon>
        <taxon>Bacteroidota</taxon>
        <taxon>Chitinophagia</taxon>
        <taxon>Chitinophagales</taxon>
        <taxon>Chitinophagaceae</taxon>
        <taxon>Chitinophaga</taxon>
    </lineage>
</organism>
<feature type="domain" description="RNA polymerase sigma factor 70 region 4 type 2" evidence="6">
    <location>
        <begin position="123"/>
        <end position="170"/>
    </location>
</feature>
<comment type="similarity">
    <text evidence="1">Belongs to the sigma-70 factor family. ECF subfamily.</text>
</comment>
<dbReference type="SUPFAM" id="SSF88659">
    <property type="entry name" value="Sigma3 and sigma4 domains of RNA polymerase sigma factors"/>
    <property type="match status" value="1"/>
</dbReference>
<evidence type="ECO:0000256" key="2">
    <source>
        <dbReference type="ARBA" id="ARBA00023015"/>
    </source>
</evidence>